<dbReference type="NCBIfam" id="TIGR02228">
    <property type="entry name" value="sigpep_I_arch"/>
    <property type="match status" value="1"/>
</dbReference>
<dbReference type="InterPro" id="IPR001733">
    <property type="entry name" value="Peptidase_S26B"/>
</dbReference>
<dbReference type="PANTHER" id="PTHR10806">
    <property type="entry name" value="SIGNAL PEPTIDASE COMPLEX CATALYTIC SUBUNIT SEC11"/>
    <property type="match status" value="1"/>
</dbReference>
<dbReference type="PANTHER" id="PTHR10806:SF6">
    <property type="entry name" value="SIGNAL PEPTIDASE COMPLEX CATALYTIC SUBUNIT SEC11"/>
    <property type="match status" value="1"/>
</dbReference>
<evidence type="ECO:0000313" key="8">
    <source>
        <dbReference type="Proteomes" id="UP000595691"/>
    </source>
</evidence>
<organism evidence="7 8">
    <name type="scientific">Heyndrickxia vini</name>
    <dbReference type="NCBI Taxonomy" id="1476025"/>
    <lineage>
        <taxon>Bacteria</taxon>
        <taxon>Bacillati</taxon>
        <taxon>Bacillota</taxon>
        <taxon>Bacilli</taxon>
        <taxon>Bacillales</taxon>
        <taxon>Bacillaceae</taxon>
        <taxon>Heyndrickxia</taxon>
    </lineage>
</organism>
<keyword evidence="3 6" id="KW-1133">Transmembrane helix</keyword>
<dbReference type="RefSeq" id="WP_202776589.1">
    <property type="nucleotide sequence ID" value="NZ_CP065425.1"/>
</dbReference>
<feature type="transmembrane region" description="Helical" evidence="6">
    <location>
        <begin position="7"/>
        <end position="29"/>
    </location>
</feature>
<dbReference type="EC" id="3.4.21.89" evidence="5"/>
<keyword evidence="4 6" id="KW-0472">Membrane</keyword>
<dbReference type="InterPro" id="IPR019533">
    <property type="entry name" value="Peptidase_S26"/>
</dbReference>
<evidence type="ECO:0000256" key="3">
    <source>
        <dbReference type="ARBA" id="ARBA00022989"/>
    </source>
</evidence>
<protein>
    <recommendedName>
        <fullName evidence="5">Signal peptidase I</fullName>
        <ecNumber evidence="5">3.4.21.89</ecNumber>
    </recommendedName>
</protein>
<name>A0ABX7DWD0_9BACI</name>
<dbReference type="SUPFAM" id="SSF51306">
    <property type="entry name" value="LexA/Signal peptidase"/>
    <property type="match status" value="1"/>
</dbReference>
<dbReference type="InterPro" id="IPR036286">
    <property type="entry name" value="LexA/Signal_pep-like_sf"/>
</dbReference>
<dbReference type="Proteomes" id="UP000595691">
    <property type="component" value="Chromosome"/>
</dbReference>
<proteinExistence type="predicted"/>
<feature type="transmembrane region" description="Helical" evidence="6">
    <location>
        <begin position="148"/>
        <end position="167"/>
    </location>
</feature>
<evidence type="ECO:0000313" key="7">
    <source>
        <dbReference type="EMBL" id="QQZ07756.1"/>
    </source>
</evidence>
<keyword evidence="2 6" id="KW-0812">Transmembrane</keyword>
<sequence length="182" mass="20369">MVKKISKFISILFLSIIFFVIVFLLFFSFQSKKHPEKVPSLFGISPLTVLTNSMHPFIKAGDLVFIKKVNPSEVKVNDVITFKETSTKFITHRVISIKKDKGTIGFVTKGDNNNVADSKIVTSDQLIGTLQLKIPKAGYFSKFVSGPIGFILLILIPATGYICLEVYERLSKQKKKQAPDLL</sequence>
<keyword evidence="8" id="KW-1185">Reference proteome</keyword>
<comment type="subcellular location">
    <subcellularLocation>
        <location evidence="1">Membrane</location>
    </subcellularLocation>
</comment>
<dbReference type="Gene3D" id="2.10.109.10">
    <property type="entry name" value="Umud Fragment, subunit A"/>
    <property type="match status" value="1"/>
</dbReference>
<gene>
    <name evidence="7" type="ORF">I5776_11685</name>
</gene>
<evidence type="ECO:0000256" key="5">
    <source>
        <dbReference type="NCBIfam" id="TIGR02228"/>
    </source>
</evidence>
<dbReference type="EMBL" id="CP065425">
    <property type="protein sequence ID" value="QQZ07756.1"/>
    <property type="molecule type" value="Genomic_DNA"/>
</dbReference>
<evidence type="ECO:0000256" key="2">
    <source>
        <dbReference type="ARBA" id="ARBA00022692"/>
    </source>
</evidence>
<evidence type="ECO:0000256" key="4">
    <source>
        <dbReference type="ARBA" id="ARBA00023136"/>
    </source>
</evidence>
<evidence type="ECO:0000256" key="6">
    <source>
        <dbReference type="SAM" id="Phobius"/>
    </source>
</evidence>
<accession>A0ABX7DWD0</accession>
<dbReference type="PRINTS" id="PR00728">
    <property type="entry name" value="SIGNALPTASE"/>
</dbReference>
<dbReference type="GO" id="GO:0009003">
    <property type="term" value="F:signal peptidase activity"/>
    <property type="evidence" value="ECO:0007669"/>
    <property type="project" value="UniProtKB-EC"/>
</dbReference>
<keyword evidence="7" id="KW-0378">Hydrolase</keyword>
<dbReference type="CDD" id="cd06530">
    <property type="entry name" value="S26_SPase_I"/>
    <property type="match status" value="1"/>
</dbReference>
<reference evidence="7 8" key="1">
    <citation type="submission" date="2020-11" db="EMBL/GenBank/DDBJ databases">
        <title>Taxonomic evaluation of the Bacillus sporothermodurans group of bacteria based on whole genome sequences.</title>
        <authorList>
            <person name="Fiedler G."/>
            <person name="Herbstmann A.-D."/>
            <person name="Doll E."/>
            <person name="Wenning M."/>
            <person name="Brinks E."/>
            <person name="Kabisch J."/>
            <person name="Breitenwieser F."/>
            <person name="Lappann M."/>
            <person name="Boehnlein C."/>
            <person name="Franz C."/>
        </authorList>
    </citation>
    <scope>NUCLEOTIDE SEQUENCE [LARGE SCALE GENOMIC DNA]</scope>
    <source>
        <strain evidence="7 8">JCM 19841</strain>
    </source>
</reference>
<evidence type="ECO:0000256" key="1">
    <source>
        <dbReference type="ARBA" id="ARBA00004370"/>
    </source>
</evidence>